<proteinExistence type="predicted"/>
<dbReference type="InterPro" id="IPR021842">
    <property type="entry name" value="DUF3435"/>
</dbReference>
<organism evidence="2 3">
    <name type="scientific">Zymoseptoria tritici ST99CH_1A5</name>
    <dbReference type="NCBI Taxonomy" id="1276529"/>
    <lineage>
        <taxon>Eukaryota</taxon>
        <taxon>Fungi</taxon>
        <taxon>Dikarya</taxon>
        <taxon>Ascomycota</taxon>
        <taxon>Pezizomycotina</taxon>
        <taxon>Dothideomycetes</taxon>
        <taxon>Dothideomycetidae</taxon>
        <taxon>Mycosphaerellales</taxon>
        <taxon>Mycosphaerellaceae</taxon>
        <taxon>Zymoseptoria</taxon>
    </lineage>
</organism>
<dbReference type="PANTHER" id="PTHR37535">
    <property type="entry name" value="FLUG DOMAIN PROTEIN"/>
    <property type="match status" value="1"/>
</dbReference>
<evidence type="ECO:0000256" key="1">
    <source>
        <dbReference type="SAM" id="MobiDB-lite"/>
    </source>
</evidence>
<accession>A0A1Y6LNF5</accession>
<dbReference type="GO" id="GO:0006310">
    <property type="term" value="P:DNA recombination"/>
    <property type="evidence" value="ECO:0007669"/>
    <property type="project" value="InterPro"/>
</dbReference>
<sequence length="406" mass="47435">MSDTLWNLFYADVQTTCDRDEHSTRFVRWRKQRLRKDWKHFCEIMQCPRDDVNLDEPTGARELWTPPPPLNQDYLRRDITSLTGFDYSPVEKKEVKFFIEKELWEAEGLSTKARKKALADLPVIEDVLDFLWQRDEFVYKHPRIRIQIATGILCIWYMGVRTGEFTENACSLPNEGLLWKDFNISLIYDSSPTFHIQVQLRNRKGRRGKESAFQTENLREEKDRWRCPLTLILALAIEDKALKGIDTVEDLRTLGFHEHQTKMDLRIRCEMREIPVLRRTQQGGCGISKDAILRGTTFAQLLSDLGARAGYVDALVPYNIRRGFGNRLDKELTEAERCRQMGHQNSSTFQYYLSQAAPCDVQAIMNGHAADQEKVDFLRSMRSNIDRTAPKQRQSSLTEPRSRRHD</sequence>
<dbReference type="AlphaFoldDB" id="A0A1Y6LNF5"/>
<dbReference type="GO" id="GO:0003677">
    <property type="term" value="F:DNA binding"/>
    <property type="evidence" value="ECO:0007669"/>
    <property type="project" value="InterPro"/>
</dbReference>
<dbReference type="PANTHER" id="PTHR37535:SF4">
    <property type="entry name" value="FLUG DOMAIN-CONTAINING PROTEIN"/>
    <property type="match status" value="1"/>
</dbReference>
<dbReference type="InterPro" id="IPR013762">
    <property type="entry name" value="Integrase-like_cat_sf"/>
</dbReference>
<dbReference type="Proteomes" id="UP000215453">
    <property type="component" value="Chromosome 7"/>
</dbReference>
<reference evidence="2 3" key="1">
    <citation type="submission" date="2016-10" db="EMBL/GenBank/DDBJ databases">
        <authorList>
            <person name="Varghese N."/>
        </authorList>
    </citation>
    <scope>NUCLEOTIDE SEQUENCE [LARGE SCALE GENOMIC DNA]</scope>
</reference>
<dbReference type="EMBL" id="LT882682">
    <property type="protein sequence ID" value="SMY25805.1"/>
    <property type="molecule type" value="Genomic_DNA"/>
</dbReference>
<feature type="region of interest" description="Disordered" evidence="1">
    <location>
        <begin position="383"/>
        <end position="406"/>
    </location>
</feature>
<dbReference type="Gene3D" id="1.10.443.10">
    <property type="entry name" value="Intergrase catalytic core"/>
    <property type="match status" value="1"/>
</dbReference>
<gene>
    <name evidence="2" type="ORF">ZT1A5_G7247</name>
</gene>
<evidence type="ECO:0000313" key="2">
    <source>
        <dbReference type="EMBL" id="SMY25805.1"/>
    </source>
</evidence>
<protein>
    <submittedName>
        <fullName evidence="2">Uncharacterized protein</fullName>
    </submittedName>
</protein>
<name>A0A1Y6LNF5_ZYMTR</name>
<dbReference type="GO" id="GO:0015074">
    <property type="term" value="P:DNA integration"/>
    <property type="evidence" value="ECO:0007669"/>
    <property type="project" value="InterPro"/>
</dbReference>
<evidence type="ECO:0000313" key="3">
    <source>
        <dbReference type="Proteomes" id="UP000215453"/>
    </source>
</evidence>
<dbReference type="Pfam" id="PF11917">
    <property type="entry name" value="DUF3435"/>
    <property type="match status" value="1"/>
</dbReference>